<dbReference type="PANTHER" id="PTHR35897">
    <property type="entry name" value="METHYLTRANSFERASE AUSD"/>
    <property type="match status" value="1"/>
</dbReference>
<evidence type="ECO:0000259" key="5">
    <source>
        <dbReference type="Pfam" id="PF13649"/>
    </source>
</evidence>
<name>A0A4T0VP47_9PEZI</name>
<gene>
    <name evidence="6" type="ORF">CH35J_009686</name>
</gene>
<evidence type="ECO:0000313" key="7">
    <source>
        <dbReference type="Proteomes" id="UP000305883"/>
    </source>
</evidence>
<dbReference type="EMBL" id="MWPZ01000007">
    <property type="protein sequence ID" value="TIC94194.1"/>
    <property type="molecule type" value="Genomic_DNA"/>
</dbReference>
<sequence length="283" mass="32205">MQVASSPIVVGDKSKAAPWYSTEARISPEAREMLQEYAGIPPEDVKDHVLTTRDKIWDVFPYPCIGEFHFLNFNLSRRPGYPHMIAKLQDPDARHLEIACCVGQDLRRLVHDGVDSAKTVAIELEQGYIDAGYELFRDRDTLRTRFVNADMLDDRSAELDALEDSFDTAHLGLCLHLWNREEQMVVLGRVIRLLKQKPGVVILGNAAGHADGIDVPGVANKPALRHNQESWEKLWADISTQTGTKWKLKTEVSDYIGTKGFEERPSWWDKDMRFLGFEVTRVE</sequence>
<dbReference type="InterPro" id="IPR041698">
    <property type="entry name" value="Methyltransf_25"/>
</dbReference>
<dbReference type="InterPro" id="IPR029063">
    <property type="entry name" value="SAM-dependent_MTases_sf"/>
</dbReference>
<keyword evidence="3" id="KW-0949">S-adenosyl-L-methionine</keyword>
<evidence type="ECO:0000256" key="2">
    <source>
        <dbReference type="ARBA" id="ARBA00022679"/>
    </source>
</evidence>
<evidence type="ECO:0000256" key="3">
    <source>
        <dbReference type="ARBA" id="ARBA00022691"/>
    </source>
</evidence>
<evidence type="ECO:0000256" key="4">
    <source>
        <dbReference type="ARBA" id="ARBA00038314"/>
    </source>
</evidence>
<dbReference type="InterPro" id="IPR051654">
    <property type="entry name" value="Meroterpenoid_MTases"/>
</dbReference>
<dbReference type="GO" id="GO:0008168">
    <property type="term" value="F:methyltransferase activity"/>
    <property type="evidence" value="ECO:0007669"/>
    <property type="project" value="UniProtKB-KW"/>
</dbReference>
<feature type="domain" description="Methyltransferase" evidence="5">
    <location>
        <begin position="96"/>
        <end position="196"/>
    </location>
</feature>
<accession>A0A4T0VP47</accession>
<dbReference type="SUPFAM" id="SSF53335">
    <property type="entry name" value="S-adenosyl-L-methionine-dependent methyltransferases"/>
    <property type="match status" value="1"/>
</dbReference>
<keyword evidence="6" id="KW-0489">Methyltransferase</keyword>
<keyword evidence="2 6" id="KW-0808">Transferase</keyword>
<dbReference type="AlphaFoldDB" id="A0A4T0VP47"/>
<organism evidence="6 7">
    <name type="scientific">Colletotrichum higginsianum</name>
    <dbReference type="NCBI Taxonomy" id="80884"/>
    <lineage>
        <taxon>Eukaryota</taxon>
        <taxon>Fungi</taxon>
        <taxon>Dikarya</taxon>
        <taxon>Ascomycota</taxon>
        <taxon>Pezizomycotina</taxon>
        <taxon>Sordariomycetes</taxon>
        <taxon>Hypocreomycetidae</taxon>
        <taxon>Glomerellales</taxon>
        <taxon>Glomerellaceae</taxon>
        <taxon>Colletotrichum</taxon>
        <taxon>Colletotrichum destructivum species complex</taxon>
    </lineage>
</organism>
<proteinExistence type="inferred from homology"/>
<evidence type="ECO:0000256" key="1">
    <source>
        <dbReference type="ARBA" id="ARBA00005179"/>
    </source>
</evidence>
<dbReference type="Gene3D" id="3.40.50.150">
    <property type="entry name" value="Vaccinia Virus protein VP39"/>
    <property type="match status" value="1"/>
</dbReference>
<dbReference type="Pfam" id="PF13649">
    <property type="entry name" value="Methyltransf_25"/>
    <property type="match status" value="1"/>
</dbReference>
<comment type="similarity">
    <text evidence="4">Belongs to the class I-like SAM-binding methyltransferase superfamily.</text>
</comment>
<dbReference type="Proteomes" id="UP000305883">
    <property type="component" value="Unassembled WGS sequence"/>
</dbReference>
<reference evidence="6 7" key="1">
    <citation type="journal article" date="2019" name="Genome Biol. Evol.">
        <title>Genomic Plasticity Mediated by Transposable Elements in the Plant Pathogenic Fungus Colletotrichum higginsianum.</title>
        <authorList>
            <person name="Tsushima A."/>
            <person name="Gan P."/>
            <person name="Kumakura N."/>
            <person name="Narusaka M."/>
            <person name="Takano Y."/>
            <person name="Narusaka Y."/>
            <person name="Shirasu K."/>
        </authorList>
    </citation>
    <scope>NUCLEOTIDE SEQUENCE [LARGE SCALE GENOMIC DNA]</scope>
    <source>
        <strain evidence="6 7">MAFF305635-RFP</strain>
    </source>
</reference>
<dbReference type="GO" id="GO:0032259">
    <property type="term" value="P:methylation"/>
    <property type="evidence" value="ECO:0007669"/>
    <property type="project" value="UniProtKB-KW"/>
</dbReference>
<evidence type="ECO:0000313" key="6">
    <source>
        <dbReference type="EMBL" id="TIC94194.1"/>
    </source>
</evidence>
<protein>
    <submittedName>
        <fullName evidence="6">Methyltransferase ausD</fullName>
    </submittedName>
</protein>
<dbReference type="PANTHER" id="PTHR35897:SF1">
    <property type="entry name" value="METHYLTRANSFERASE AUSD"/>
    <property type="match status" value="1"/>
</dbReference>
<comment type="caution">
    <text evidence="6">The sequence shown here is derived from an EMBL/GenBank/DDBJ whole genome shotgun (WGS) entry which is preliminary data.</text>
</comment>
<dbReference type="OrthoDB" id="2094832at2759"/>
<comment type="pathway">
    <text evidence="1">Secondary metabolite biosynthesis.</text>
</comment>